<name>G1SN69_RABIT</name>
<feature type="compositionally biased region" description="Polar residues" evidence="1">
    <location>
        <begin position="1"/>
        <end position="10"/>
    </location>
</feature>
<reference evidence="2 3" key="1">
    <citation type="journal article" date="2011" name="Nature">
        <title>A high-resolution map of human evolutionary constraint using 29 mammals.</title>
        <authorList>
            <person name="Lindblad-Toh K."/>
            <person name="Garber M."/>
            <person name="Zuk O."/>
            <person name="Lin M.F."/>
            <person name="Parker B.J."/>
            <person name="Washietl S."/>
            <person name="Kheradpour P."/>
            <person name="Ernst J."/>
            <person name="Jordan G."/>
            <person name="Mauceli E."/>
            <person name="Ward L.D."/>
            <person name="Lowe C.B."/>
            <person name="Holloway A.K."/>
            <person name="Clamp M."/>
            <person name="Gnerre S."/>
            <person name="Alfoldi J."/>
            <person name="Beal K."/>
            <person name="Chang J."/>
            <person name="Clawson H."/>
            <person name="Cuff J."/>
            <person name="Di Palma F."/>
            <person name="Fitzgerald S."/>
            <person name="Flicek P."/>
            <person name="Guttman M."/>
            <person name="Hubisz M.J."/>
            <person name="Jaffe D.B."/>
            <person name="Jungreis I."/>
            <person name="Kent W.J."/>
            <person name="Kostka D."/>
            <person name="Lara M."/>
            <person name="Martins A.L."/>
            <person name="Massingham T."/>
            <person name="Moltke I."/>
            <person name="Raney B.J."/>
            <person name="Rasmussen M.D."/>
            <person name="Robinson J."/>
            <person name="Stark A."/>
            <person name="Vilella A.J."/>
            <person name="Wen J."/>
            <person name="Xie X."/>
            <person name="Zody M.C."/>
            <person name="Baldwin J."/>
            <person name="Bloom T."/>
            <person name="Chin C.W."/>
            <person name="Heiman D."/>
            <person name="Nicol R."/>
            <person name="Nusbaum C."/>
            <person name="Young S."/>
            <person name="Wilkinson J."/>
            <person name="Worley K.C."/>
            <person name="Kovar C.L."/>
            <person name="Muzny D.M."/>
            <person name="Gibbs R.A."/>
            <person name="Cree A."/>
            <person name="Dihn H.H."/>
            <person name="Fowler G."/>
            <person name="Jhangiani S."/>
            <person name="Joshi V."/>
            <person name="Lee S."/>
            <person name="Lewis L.R."/>
            <person name="Nazareth L.V."/>
            <person name="Okwuonu G."/>
            <person name="Santibanez J."/>
            <person name="Warren W.C."/>
            <person name="Mardis E.R."/>
            <person name="Weinstock G.M."/>
            <person name="Wilson R.K."/>
            <person name="Delehaunty K."/>
            <person name="Dooling D."/>
            <person name="Fronik C."/>
            <person name="Fulton L."/>
            <person name="Fulton B."/>
            <person name="Graves T."/>
            <person name="Minx P."/>
            <person name="Sodergren E."/>
            <person name="Birney E."/>
            <person name="Margulies E.H."/>
            <person name="Herrero J."/>
            <person name="Green E.D."/>
            <person name="Haussler D."/>
            <person name="Siepel A."/>
            <person name="Goldman N."/>
            <person name="Pollard K.S."/>
            <person name="Pedersen J.S."/>
            <person name="Lander E.S."/>
            <person name="Kellis M."/>
        </authorList>
    </citation>
    <scope>NUCLEOTIDE SEQUENCE [LARGE SCALE GENOMIC DNA]</scope>
    <source>
        <strain evidence="2 3">Thorbecke inbred</strain>
    </source>
</reference>
<dbReference type="PaxDb" id="9986-ENSOCUP00000004409"/>
<dbReference type="Ensembl" id="ENSOCUT00000005089.3">
    <property type="protein sequence ID" value="ENSOCUP00000004409.3"/>
    <property type="gene ID" value="ENSOCUG00000005090.3"/>
</dbReference>
<protein>
    <recommendedName>
        <fullName evidence="4">Spermatogenic leucine zipper 1</fullName>
    </recommendedName>
</protein>
<evidence type="ECO:0000313" key="3">
    <source>
        <dbReference type="Proteomes" id="UP000001811"/>
    </source>
</evidence>
<evidence type="ECO:0000313" key="2">
    <source>
        <dbReference type="Ensembl" id="ENSOCUP00000004409.3"/>
    </source>
</evidence>
<evidence type="ECO:0008006" key="4">
    <source>
        <dbReference type="Google" id="ProtNLM"/>
    </source>
</evidence>
<dbReference type="Bgee" id="ENSOCUG00000005090">
    <property type="expression patterns" value="Expressed in testis and 6 other cell types or tissues"/>
</dbReference>
<dbReference type="GeneTree" id="ENSGT00950000182767"/>
<dbReference type="PANTHER" id="PTHR47889:SF1">
    <property type="entry name" value="SPERMATOGENIC LEUCINE ZIPPER PROTEIN 1"/>
    <property type="match status" value="1"/>
</dbReference>
<dbReference type="PANTHER" id="PTHR47889">
    <property type="entry name" value="SPERMATOGENIC LEUCINE ZIPPER PROTEIN 1"/>
    <property type="match status" value="1"/>
</dbReference>
<feature type="compositionally biased region" description="Basic and acidic residues" evidence="1">
    <location>
        <begin position="144"/>
        <end position="157"/>
    </location>
</feature>
<dbReference type="eggNOG" id="ENOG502QS87">
    <property type="taxonomic scope" value="Eukaryota"/>
</dbReference>
<accession>G1SN69</accession>
<reference evidence="2" key="2">
    <citation type="submission" date="2025-08" db="UniProtKB">
        <authorList>
            <consortium name="Ensembl"/>
        </authorList>
    </citation>
    <scope>IDENTIFICATION</scope>
    <source>
        <strain evidence="2">Thorbecke</strain>
    </source>
</reference>
<keyword evidence="3" id="KW-1185">Reference proteome</keyword>
<evidence type="ECO:0000256" key="1">
    <source>
        <dbReference type="SAM" id="MobiDB-lite"/>
    </source>
</evidence>
<dbReference type="InParanoid" id="G1SN69"/>
<dbReference type="Proteomes" id="UP000001811">
    <property type="component" value="Chromosome 11"/>
</dbReference>
<dbReference type="EMBL" id="AAGW02043142">
    <property type="status" value="NOT_ANNOTATED_CDS"/>
    <property type="molecule type" value="Genomic_DNA"/>
</dbReference>
<feature type="compositionally biased region" description="Pro residues" evidence="1">
    <location>
        <begin position="12"/>
        <end position="24"/>
    </location>
</feature>
<organism evidence="2 3">
    <name type="scientific">Oryctolagus cuniculus</name>
    <name type="common">Rabbit</name>
    <dbReference type="NCBI Taxonomy" id="9986"/>
    <lineage>
        <taxon>Eukaryota</taxon>
        <taxon>Metazoa</taxon>
        <taxon>Chordata</taxon>
        <taxon>Craniata</taxon>
        <taxon>Vertebrata</taxon>
        <taxon>Euteleostomi</taxon>
        <taxon>Mammalia</taxon>
        <taxon>Eutheria</taxon>
        <taxon>Euarchontoglires</taxon>
        <taxon>Glires</taxon>
        <taxon>Lagomorpha</taxon>
        <taxon>Leporidae</taxon>
        <taxon>Oryctolagus</taxon>
    </lineage>
</organism>
<dbReference type="HOGENOM" id="CLU_062447_0_0_1"/>
<proteinExistence type="predicted"/>
<dbReference type="AlphaFoldDB" id="G1SN69"/>
<dbReference type="GO" id="GO:0005634">
    <property type="term" value="C:nucleus"/>
    <property type="evidence" value="ECO:0007669"/>
    <property type="project" value="TreeGrafter"/>
</dbReference>
<feature type="region of interest" description="Disordered" evidence="1">
    <location>
        <begin position="1"/>
        <end position="29"/>
    </location>
</feature>
<reference evidence="2" key="3">
    <citation type="submission" date="2025-09" db="UniProtKB">
        <authorList>
            <consortium name="Ensembl"/>
        </authorList>
    </citation>
    <scope>IDENTIFICATION</scope>
    <source>
        <strain evidence="2">Thorbecke</strain>
    </source>
</reference>
<dbReference type="GO" id="GO:0003700">
    <property type="term" value="F:DNA-binding transcription factor activity"/>
    <property type="evidence" value="ECO:0007669"/>
    <property type="project" value="InterPro"/>
</dbReference>
<dbReference type="STRING" id="9986.ENSOCUP00000004409"/>
<feature type="region of interest" description="Disordered" evidence="1">
    <location>
        <begin position="133"/>
        <end position="173"/>
    </location>
</feature>
<feature type="compositionally biased region" description="Low complexity" evidence="1">
    <location>
        <begin position="162"/>
        <end position="172"/>
    </location>
</feature>
<dbReference type="FunCoup" id="G1SN69">
    <property type="interactions" value="141"/>
</dbReference>
<dbReference type="InterPro" id="IPR042961">
    <property type="entry name" value="Spz1"/>
</dbReference>
<feature type="region of interest" description="Disordered" evidence="1">
    <location>
        <begin position="208"/>
        <end position="232"/>
    </location>
</feature>
<sequence length="360" mass="40085">MASTDGATQKPTPSPPLKPTPCPHPESSDSNVTVALIEIGSLPAFSWGPKVTDEQDTPRFERLLKEIKDVLKGVVSCEDKITEAEESRISKDVSELKEKIRGLDKMNKILLRSLLVTLNPEKGQKAVRAGLALEAQSSDGPARPGRDAAARPEEQRAPGKTAEPAPQAPGEAARLRRGLEQLLQEAEHWSRQQTELSELIRSCQVAQKDPRDTLDNSGGDVQRQASGAVAAKRELEEQARKLGRDTYALHVVAALLENECQILQQRVEILREFHHRQQGTLPERPVPIIPQHRQKNQKAWEAEKAVPSEQGTFQKKARAYRSLDVCLSKKARNNRFNRHIARALTGKKRSEAPRMVRDLP</sequence>